<dbReference type="InterPro" id="IPR017972">
    <property type="entry name" value="Cyt_P450_CS"/>
</dbReference>
<reference evidence="8 9" key="1">
    <citation type="submission" date="2015-07" db="EMBL/GenBank/DDBJ databases">
        <title>Genome sequencing of Kibdelosporangium phytohabitans.</title>
        <authorList>
            <person name="Qin S."/>
            <person name="Xing K."/>
        </authorList>
    </citation>
    <scope>NUCLEOTIDE SEQUENCE [LARGE SCALE GENOMIC DNA]</scope>
    <source>
        <strain evidence="8 9">KLBMP1111</strain>
    </source>
</reference>
<evidence type="ECO:0000256" key="6">
    <source>
        <dbReference type="ARBA" id="ARBA00023033"/>
    </source>
</evidence>
<dbReference type="PANTHER" id="PTHR46696">
    <property type="entry name" value="P450, PUTATIVE (EUROFUNG)-RELATED"/>
    <property type="match status" value="1"/>
</dbReference>
<evidence type="ECO:0000313" key="8">
    <source>
        <dbReference type="EMBL" id="ALG08719.1"/>
    </source>
</evidence>
<organism evidence="8 9">
    <name type="scientific">Kibdelosporangium phytohabitans</name>
    <dbReference type="NCBI Taxonomy" id="860235"/>
    <lineage>
        <taxon>Bacteria</taxon>
        <taxon>Bacillati</taxon>
        <taxon>Actinomycetota</taxon>
        <taxon>Actinomycetes</taxon>
        <taxon>Pseudonocardiales</taxon>
        <taxon>Pseudonocardiaceae</taxon>
        <taxon>Kibdelosporangium</taxon>
    </lineage>
</organism>
<dbReference type="PROSITE" id="PS00086">
    <property type="entry name" value="CYTOCHROME_P450"/>
    <property type="match status" value="1"/>
</dbReference>
<dbReference type="InterPro" id="IPR001128">
    <property type="entry name" value="Cyt_P450"/>
</dbReference>
<protein>
    <recommendedName>
        <fullName evidence="10">Cytochrome</fullName>
    </recommendedName>
</protein>
<evidence type="ECO:0000256" key="5">
    <source>
        <dbReference type="ARBA" id="ARBA00023004"/>
    </source>
</evidence>
<dbReference type="Gene3D" id="1.10.630.10">
    <property type="entry name" value="Cytochrome P450"/>
    <property type="match status" value="1"/>
</dbReference>
<dbReference type="Proteomes" id="UP000063699">
    <property type="component" value="Chromosome"/>
</dbReference>
<accession>A0A0N7F3I4</accession>
<dbReference type="PANTHER" id="PTHR46696:SF6">
    <property type="entry name" value="P450, PUTATIVE (EUROFUNG)-RELATED"/>
    <property type="match status" value="1"/>
</dbReference>
<dbReference type="GO" id="GO:0016705">
    <property type="term" value="F:oxidoreductase activity, acting on paired donors, with incorporation or reduction of molecular oxygen"/>
    <property type="evidence" value="ECO:0007669"/>
    <property type="project" value="InterPro"/>
</dbReference>
<dbReference type="FunFam" id="1.10.630.10:FF:000018">
    <property type="entry name" value="Cytochrome P450 monooxygenase"/>
    <property type="match status" value="1"/>
</dbReference>
<sequence>MVQPAVKPSALPELPRERVTHPFDLPPEYVTLRDAAPISRFVWPNGVEGWLITTYDLQREVLADNRFSIDRAGNMPPSLALGRKPVMMPRSLVAMDPPEHTKWRRLIMKDMTPGKARAMEPRIEAITAEHIARMREQGPPVDLLPALAFAVPSAIICELLGVPVADQEFFQQQTHVRSSVHSTPDQVDEATIALTEYLRGVVDEKKRRPVDDLLSHLGQGEIDGEPVSREYMVGMAMLLLLAGHETTASTIGVGVANLMGRPELIKELATPDSADRLVEEVLRIHSVIQYGVVRRATEDVEVGGVRIAAGEWVTCLLASANRDESKYGCPHAIDVEQSKVPHITFGYGVHQCLGMSLARVELRVVLRALFAEFPDLRPVRPVEDLRYREDMFVYGLYELPVEW</sequence>
<dbReference type="GO" id="GO:0005506">
    <property type="term" value="F:iron ion binding"/>
    <property type="evidence" value="ECO:0007669"/>
    <property type="project" value="InterPro"/>
</dbReference>
<dbReference type="GO" id="GO:0004497">
    <property type="term" value="F:monooxygenase activity"/>
    <property type="evidence" value="ECO:0007669"/>
    <property type="project" value="UniProtKB-KW"/>
</dbReference>
<dbReference type="AlphaFoldDB" id="A0A0N7F3I4"/>
<dbReference type="Pfam" id="PF00067">
    <property type="entry name" value="p450"/>
    <property type="match status" value="2"/>
</dbReference>
<gene>
    <name evidence="8" type="ORF">AOZ06_18960</name>
</gene>
<evidence type="ECO:0000256" key="1">
    <source>
        <dbReference type="ARBA" id="ARBA00010617"/>
    </source>
</evidence>
<keyword evidence="3 7" id="KW-0479">Metal-binding</keyword>
<evidence type="ECO:0000256" key="2">
    <source>
        <dbReference type="ARBA" id="ARBA00022617"/>
    </source>
</evidence>
<keyword evidence="2 7" id="KW-0349">Heme</keyword>
<comment type="similarity">
    <text evidence="1 7">Belongs to the cytochrome P450 family.</text>
</comment>
<dbReference type="EMBL" id="CP012752">
    <property type="protein sequence ID" value="ALG08719.1"/>
    <property type="molecule type" value="Genomic_DNA"/>
</dbReference>
<evidence type="ECO:0000313" key="9">
    <source>
        <dbReference type="Proteomes" id="UP000063699"/>
    </source>
</evidence>
<keyword evidence="6 7" id="KW-0503">Monooxygenase</keyword>
<name>A0A0N7F3I4_9PSEU</name>
<dbReference type="GO" id="GO:0020037">
    <property type="term" value="F:heme binding"/>
    <property type="evidence" value="ECO:0007669"/>
    <property type="project" value="InterPro"/>
</dbReference>
<dbReference type="STRING" id="860235.AOZ06_18960"/>
<dbReference type="CDD" id="cd11030">
    <property type="entry name" value="CYP105-like"/>
    <property type="match status" value="1"/>
</dbReference>
<keyword evidence="4 7" id="KW-0560">Oxidoreductase</keyword>
<dbReference type="InterPro" id="IPR036396">
    <property type="entry name" value="Cyt_P450_sf"/>
</dbReference>
<keyword evidence="5 7" id="KW-0408">Iron</keyword>
<dbReference type="RefSeq" id="WP_054290626.1">
    <property type="nucleotide sequence ID" value="NZ_CP012752.1"/>
</dbReference>
<evidence type="ECO:0000256" key="4">
    <source>
        <dbReference type="ARBA" id="ARBA00023002"/>
    </source>
</evidence>
<dbReference type="PRINTS" id="PR00359">
    <property type="entry name" value="BP450"/>
</dbReference>
<evidence type="ECO:0000256" key="3">
    <source>
        <dbReference type="ARBA" id="ARBA00022723"/>
    </source>
</evidence>
<dbReference type="KEGG" id="kphy:AOZ06_18960"/>
<evidence type="ECO:0000256" key="7">
    <source>
        <dbReference type="RuleBase" id="RU000461"/>
    </source>
</evidence>
<proteinExistence type="inferred from homology"/>
<keyword evidence="9" id="KW-1185">Reference proteome</keyword>
<dbReference type="InterPro" id="IPR002397">
    <property type="entry name" value="Cyt_P450_B"/>
</dbReference>
<dbReference type="PRINTS" id="PR00385">
    <property type="entry name" value="P450"/>
</dbReference>
<evidence type="ECO:0008006" key="10">
    <source>
        <dbReference type="Google" id="ProtNLM"/>
    </source>
</evidence>
<dbReference type="SUPFAM" id="SSF48264">
    <property type="entry name" value="Cytochrome P450"/>
    <property type="match status" value="1"/>
</dbReference>